<sequence>MVKFASTLLLATIFGAFASAQPIGFKIRNYNEVNPDNNVVVVTVTKTLQAGEKNPEQQQPQYDVETPAIPSEGLPDTNTGYQTVPAPPPVIPTPAPETPITPDGWHGEMLNQLNAIRAEVGKAPVTLDQRLQDMAQAHSESQGKMRMMTHVDAGGTLGERFTAAKIAWRGTAENIAWNQKTVSDVMTSWKNSPKHYANMVGDFNCVGFGVANFYWTQDFLKV</sequence>
<accession>A0A2G5B745</accession>
<dbReference type="PANTHER" id="PTHR31157">
    <property type="entry name" value="SCP DOMAIN-CONTAINING PROTEIN"/>
    <property type="match status" value="1"/>
</dbReference>
<protein>
    <submittedName>
        <fullName evidence="3">SCP-domain-containing protein</fullName>
    </submittedName>
</protein>
<keyword evidence="4" id="KW-1185">Reference proteome</keyword>
<name>A0A2G5B745_COERN</name>
<keyword evidence="1" id="KW-0732">Signal</keyword>
<evidence type="ECO:0000313" key="3">
    <source>
        <dbReference type="EMBL" id="PIA14821.1"/>
    </source>
</evidence>
<evidence type="ECO:0000256" key="1">
    <source>
        <dbReference type="SAM" id="SignalP"/>
    </source>
</evidence>
<dbReference type="Pfam" id="PF00188">
    <property type="entry name" value="CAP"/>
    <property type="match status" value="1"/>
</dbReference>
<dbReference type="CDD" id="cd05379">
    <property type="entry name" value="CAP_bacterial"/>
    <property type="match status" value="1"/>
</dbReference>
<dbReference type="InterPro" id="IPR035940">
    <property type="entry name" value="CAP_sf"/>
</dbReference>
<dbReference type="Proteomes" id="UP000242474">
    <property type="component" value="Unassembled WGS sequence"/>
</dbReference>
<feature type="domain" description="SCP" evidence="2">
    <location>
        <begin position="110"/>
        <end position="213"/>
    </location>
</feature>
<dbReference type="EMBL" id="KZ303512">
    <property type="protein sequence ID" value="PIA14821.1"/>
    <property type="molecule type" value="Genomic_DNA"/>
</dbReference>
<dbReference type="InterPro" id="IPR014044">
    <property type="entry name" value="CAP_dom"/>
</dbReference>
<gene>
    <name evidence="3" type="ORF">COEREDRAFT_82440</name>
</gene>
<dbReference type="AlphaFoldDB" id="A0A2G5B745"/>
<proteinExistence type="predicted"/>
<feature type="signal peptide" evidence="1">
    <location>
        <begin position="1"/>
        <end position="20"/>
    </location>
</feature>
<dbReference type="SUPFAM" id="SSF55797">
    <property type="entry name" value="PR-1-like"/>
    <property type="match status" value="1"/>
</dbReference>
<evidence type="ECO:0000313" key="4">
    <source>
        <dbReference type="Proteomes" id="UP000242474"/>
    </source>
</evidence>
<evidence type="ECO:0000259" key="2">
    <source>
        <dbReference type="Pfam" id="PF00188"/>
    </source>
</evidence>
<dbReference type="Gene3D" id="3.40.33.10">
    <property type="entry name" value="CAP"/>
    <property type="match status" value="1"/>
</dbReference>
<organism evidence="3 4">
    <name type="scientific">Coemansia reversa (strain ATCC 12441 / NRRL 1564)</name>
    <dbReference type="NCBI Taxonomy" id="763665"/>
    <lineage>
        <taxon>Eukaryota</taxon>
        <taxon>Fungi</taxon>
        <taxon>Fungi incertae sedis</taxon>
        <taxon>Zoopagomycota</taxon>
        <taxon>Kickxellomycotina</taxon>
        <taxon>Kickxellomycetes</taxon>
        <taxon>Kickxellales</taxon>
        <taxon>Kickxellaceae</taxon>
        <taxon>Coemansia</taxon>
    </lineage>
</organism>
<feature type="chain" id="PRO_5013902141" evidence="1">
    <location>
        <begin position="21"/>
        <end position="222"/>
    </location>
</feature>
<dbReference type="OrthoDB" id="568194at2759"/>
<dbReference type="STRING" id="763665.A0A2G5B745"/>
<reference evidence="3 4" key="1">
    <citation type="journal article" date="2015" name="Genome Biol. Evol.">
        <title>Phylogenomic analyses indicate that early fungi evolved digesting cell walls of algal ancestors of land plants.</title>
        <authorList>
            <person name="Chang Y."/>
            <person name="Wang S."/>
            <person name="Sekimoto S."/>
            <person name="Aerts A.L."/>
            <person name="Choi C."/>
            <person name="Clum A."/>
            <person name="LaButti K.M."/>
            <person name="Lindquist E.A."/>
            <person name="Yee Ngan C."/>
            <person name="Ohm R.A."/>
            <person name="Salamov A.A."/>
            <person name="Grigoriev I.V."/>
            <person name="Spatafora J.W."/>
            <person name="Berbee M.L."/>
        </authorList>
    </citation>
    <scope>NUCLEOTIDE SEQUENCE [LARGE SCALE GENOMIC DNA]</scope>
    <source>
        <strain evidence="3 4">NRRL 1564</strain>
    </source>
</reference>
<dbReference type="PANTHER" id="PTHR31157:SF1">
    <property type="entry name" value="SCP DOMAIN-CONTAINING PROTEIN"/>
    <property type="match status" value="1"/>
</dbReference>